<feature type="domain" description="SGNH hydrolase-type esterase" evidence="4">
    <location>
        <begin position="64"/>
        <end position="241"/>
    </location>
</feature>
<dbReference type="CDD" id="cd01821">
    <property type="entry name" value="Rhamnogalacturan_acetylesterase_like"/>
    <property type="match status" value="1"/>
</dbReference>
<sequence>MIAFPHAPSRPDFRAALLLSPLVIGIASAQSPEHVPDRPPDTPTQSAAHHDAPLNPALPTIFIVGDSTARNNADLGWGDHFAHLFDTSRVNVANRAIAGRSSRTYINEGHWQKVLDEMKSGDYVLLQMGHNDGGDLGGAKPRGSLKGVGDESQDVPQTAGALAGKTETVHTYGWYLRKMIDEAKAKGAHPILLTLTVRNIWKPDASGKPRIERDMGYTGYEQQIAAQEQIPLIYWSDLAAYIFESLGPEKTAALFPVDHTHTSSEGAEINAKCVAQALRDAHSPLAAYMAGR</sequence>
<evidence type="ECO:0000313" key="6">
    <source>
        <dbReference type="Proteomes" id="UP000236728"/>
    </source>
</evidence>
<dbReference type="InterPro" id="IPR037459">
    <property type="entry name" value="RhgT-like"/>
</dbReference>
<dbReference type="RefSeq" id="WP_235011291.1">
    <property type="nucleotide sequence ID" value="NZ_FNVA01000001.1"/>
</dbReference>
<gene>
    <name evidence="5" type="ORF">SAMN05421819_0435</name>
</gene>
<dbReference type="PANTHER" id="PTHR43695:SF1">
    <property type="entry name" value="RHAMNOGALACTURONAN ACETYLESTERASE"/>
    <property type="match status" value="1"/>
</dbReference>
<dbReference type="GO" id="GO:0016788">
    <property type="term" value="F:hydrolase activity, acting on ester bonds"/>
    <property type="evidence" value="ECO:0007669"/>
    <property type="project" value="UniProtKB-ARBA"/>
</dbReference>
<evidence type="ECO:0000256" key="3">
    <source>
        <dbReference type="SAM" id="MobiDB-lite"/>
    </source>
</evidence>
<evidence type="ECO:0000313" key="5">
    <source>
        <dbReference type="EMBL" id="SEF56579.1"/>
    </source>
</evidence>
<protein>
    <submittedName>
        <fullName evidence="5">Lysophospholipase L1</fullName>
    </submittedName>
</protein>
<evidence type="ECO:0000259" key="4">
    <source>
        <dbReference type="Pfam" id="PF13472"/>
    </source>
</evidence>
<organism evidence="5 6">
    <name type="scientific">Bryocella elongata</name>
    <dbReference type="NCBI Taxonomy" id="863522"/>
    <lineage>
        <taxon>Bacteria</taxon>
        <taxon>Pseudomonadati</taxon>
        <taxon>Acidobacteriota</taxon>
        <taxon>Terriglobia</taxon>
        <taxon>Terriglobales</taxon>
        <taxon>Acidobacteriaceae</taxon>
        <taxon>Bryocella</taxon>
    </lineage>
</organism>
<accession>A0A1H5T1C4</accession>
<dbReference type="InterPro" id="IPR036514">
    <property type="entry name" value="SGNH_hydro_sf"/>
</dbReference>
<dbReference type="InterPro" id="IPR013830">
    <property type="entry name" value="SGNH_hydro"/>
</dbReference>
<dbReference type="AlphaFoldDB" id="A0A1H5T1C4"/>
<name>A0A1H5T1C4_9BACT</name>
<feature type="region of interest" description="Disordered" evidence="3">
    <location>
        <begin position="30"/>
        <end position="52"/>
    </location>
</feature>
<evidence type="ECO:0000256" key="2">
    <source>
        <dbReference type="ARBA" id="ARBA00022801"/>
    </source>
</evidence>
<keyword evidence="2" id="KW-0378">Hydrolase</keyword>
<comment type="similarity">
    <text evidence="1">Belongs to the 'GDSL' lipolytic enzyme family.</text>
</comment>
<keyword evidence="6" id="KW-1185">Reference proteome</keyword>
<dbReference type="Gene3D" id="3.40.50.1110">
    <property type="entry name" value="SGNH hydrolase"/>
    <property type="match status" value="1"/>
</dbReference>
<dbReference type="PANTHER" id="PTHR43695">
    <property type="entry name" value="PUTATIVE (AFU_ORTHOLOGUE AFUA_2G17250)-RELATED"/>
    <property type="match status" value="1"/>
</dbReference>
<evidence type="ECO:0000256" key="1">
    <source>
        <dbReference type="ARBA" id="ARBA00008668"/>
    </source>
</evidence>
<proteinExistence type="inferred from homology"/>
<dbReference type="Pfam" id="PF13472">
    <property type="entry name" value="Lipase_GDSL_2"/>
    <property type="match status" value="1"/>
</dbReference>
<dbReference type="Proteomes" id="UP000236728">
    <property type="component" value="Unassembled WGS sequence"/>
</dbReference>
<reference evidence="5 6" key="1">
    <citation type="submission" date="2016-10" db="EMBL/GenBank/DDBJ databases">
        <authorList>
            <person name="de Groot N.N."/>
        </authorList>
    </citation>
    <scope>NUCLEOTIDE SEQUENCE [LARGE SCALE GENOMIC DNA]</scope>
    <source>
        <strain evidence="5 6">DSM 22489</strain>
    </source>
</reference>
<dbReference type="EMBL" id="FNVA01000001">
    <property type="protein sequence ID" value="SEF56579.1"/>
    <property type="molecule type" value="Genomic_DNA"/>
</dbReference>
<dbReference type="SUPFAM" id="SSF52266">
    <property type="entry name" value="SGNH hydrolase"/>
    <property type="match status" value="1"/>
</dbReference>